<dbReference type="InterPro" id="IPR005467">
    <property type="entry name" value="His_kinase_dom"/>
</dbReference>
<evidence type="ECO:0000256" key="5">
    <source>
        <dbReference type="ARBA" id="ARBA00022553"/>
    </source>
</evidence>
<comment type="catalytic activity">
    <reaction evidence="1">
        <text>ATP + protein L-histidine = ADP + protein N-phospho-L-histidine.</text>
        <dbReference type="EC" id="2.7.13.3"/>
    </reaction>
</comment>
<keyword evidence="16" id="KW-1185">Reference proteome</keyword>
<dbReference type="Gene3D" id="6.10.340.10">
    <property type="match status" value="1"/>
</dbReference>
<evidence type="ECO:0000256" key="2">
    <source>
        <dbReference type="ARBA" id="ARBA00004651"/>
    </source>
</evidence>
<protein>
    <recommendedName>
        <fullName evidence="3">histidine kinase</fullName>
        <ecNumber evidence="3">2.7.13.3</ecNumber>
    </recommendedName>
</protein>
<evidence type="ECO:0000256" key="3">
    <source>
        <dbReference type="ARBA" id="ARBA00012438"/>
    </source>
</evidence>
<evidence type="ECO:0000256" key="4">
    <source>
        <dbReference type="ARBA" id="ARBA00022475"/>
    </source>
</evidence>
<dbReference type="PRINTS" id="PR00344">
    <property type="entry name" value="BCTRLSENSOR"/>
</dbReference>
<dbReference type="EC" id="2.7.13.3" evidence="3"/>
<comment type="caution">
    <text evidence="15">The sequence shown here is derived from an EMBL/GenBank/DDBJ whole genome shotgun (WGS) entry which is preliminary data.</text>
</comment>
<dbReference type="CDD" id="cd00075">
    <property type="entry name" value="HATPase"/>
    <property type="match status" value="1"/>
</dbReference>
<dbReference type="Pfam" id="PF00672">
    <property type="entry name" value="HAMP"/>
    <property type="match status" value="1"/>
</dbReference>
<dbReference type="Gene3D" id="3.30.565.10">
    <property type="entry name" value="Histidine kinase-like ATPase, C-terminal domain"/>
    <property type="match status" value="1"/>
</dbReference>
<evidence type="ECO:0000256" key="10">
    <source>
        <dbReference type="ARBA" id="ARBA00023012"/>
    </source>
</evidence>
<feature type="transmembrane region" description="Helical" evidence="12">
    <location>
        <begin position="9"/>
        <end position="31"/>
    </location>
</feature>
<dbReference type="InterPro" id="IPR003660">
    <property type="entry name" value="HAMP_dom"/>
</dbReference>
<feature type="domain" description="HAMP" evidence="14">
    <location>
        <begin position="181"/>
        <end position="233"/>
    </location>
</feature>
<evidence type="ECO:0000256" key="9">
    <source>
        <dbReference type="ARBA" id="ARBA00022840"/>
    </source>
</evidence>
<evidence type="ECO:0000256" key="8">
    <source>
        <dbReference type="ARBA" id="ARBA00022777"/>
    </source>
</evidence>
<dbReference type="SUPFAM" id="SSF158472">
    <property type="entry name" value="HAMP domain-like"/>
    <property type="match status" value="1"/>
</dbReference>
<organism evidence="15 16">
    <name type="scientific">Bacillus paramycoides</name>
    <dbReference type="NCBI Taxonomy" id="2026194"/>
    <lineage>
        <taxon>Bacteria</taxon>
        <taxon>Bacillati</taxon>
        <taxon>Bacillota</taxon>
        <taxon>Bacilli</taxon>
        <taxon>Bacillales</taxon>
        <taxon>Bacillaceae</taxon>
        <taxon>Bacillus</taxon>
        <taxon>Bacillus cereus group</taxon>
    </lineage>
</organism>
<dbReference type="PROSITE" id="PS50885">
    <property type="entry name" value="HAMP"/>
    <property type="match status" value="1"/>
</dbReference>
<dbReference type="CDD" id="cd00082">
    <property type="entry name" value="HisKA"/>
    <property type="match status" value="1"/>
</dbReference>
<gene>
    <name evidence="15" type="ORF">P4U88_20515</name>
</gene>
<dbReference type="CDD" id="cd06225">
    <property type="entry name" value="HAMP"/>
    <property type="match status" value="1"/>
</dbReference>
<dbReference type="GO" id="GO:0005524">
    <property type="term" value="F:ATP binding"/>
    <property type="evidence" value="ECO:0007669"/>
    <property type="project" value="UniProtKB-KW"/>
</dbReference>
<evidence type="ECO:0000259" key="13">
    <source>
        <dbReference type="PROSITE" id="PS50109"/>
    </source>
</evidence>
<keyword evidence="12" id="KW-0812">Transmembrane</keyword>
<dbReference type="Proteomes" id="UP001309448">
    <property type="component" value="Unassembled WGS sequence"/>
</dbReference>
<dbReference type="PROSITE" id="PS50109">
    <property type="entry name" value="HIS_KIN"/>
    <property type="match status" value="1"/>
</dbReference>
<evidence type="ECO:0000256" key="1">
    <source>
        <dbReference type="ARBA" id="ARBA00000085"/>
    </source>
</evidence>
<dbReference type="InterPro" id="IPR050351">
    <property type="entry name" value="BphY/WalK/GraS-like"/>
</dbReference>
<dbReference type="InterPro" id="IPR004358">
    <property type="entry name" value="Sig_transdc_His_kin-like_C"/>
</dbReference>
<keyword evidence="5" id="KW-0597">Phosphoprotein</keyword>
<feature type="domain" description="Histidine kinase" evidence="13">
    <location>
        <begin position="241"/>
        <end position="456"/>
    </location>
</feature>
<keyword evidence="4" id="KW-1003">Cell membrane</keyword>
<dbReference type="PANTHER" id="PTHR45453">
    <property type="entry name" value="PHOSPHATE REGULON SENSOR PROTEIN PHOR"/>
    <property type="match status" value="1"/>
</dbReference>
<proteinExistence type="predicted"/>
<keyword evidence="10" id="KW-0902">Two-component regulatory system</keyword>
<keyword evidence="12" id="KW-1133">Transmembrane helix</keyword>
<dbReference type="Pfam" id="PF00512">
    <property type="entry name" value="HisKA"/>
    <property type="match status" value="1"/>
</dbReference>
<dbReference type="InterPro" id="IPR003594">
    <property type="entry name" value="HATPase_dom"/>
</dbReference>
<dbReference type="SUPFAM" id="SSF47384">
    <property type="entry name" value="Homodimeric domain of signal transducing histidine kinase"/>
    <property type="match status" value="1"/>
</dbReference>
<evidence type="ECO:0000256" key="11">
    <source>
        <dbReference type="ARBA" id="ARBA00023136"/>
    </source>
</evidence>
<feature type="transmembrane region" description="Helical" evidence="12">
    <location>
        <begin position="161"/>
        <end position="183"/>
    </location>
</feature>
<evidence type="ECO:0000256" key="12">
    <source>
        <dbReference type="SAM" id="Phobius"/>
    </source>
</evidence>
<evidence type="ECO:0000259" key="14">
    <source>
        <dbReference type="PROSITE" id="PS50885"/>
    </source>
</evidence>
<keyword evidence="7" id="KW-0547">Nucleotide-binding</keyword>
<evidence type="ECO:0000313" key="15">
    <source>
        <dbReference type="EMBL" id="MED1568246.1"/>
    </source>
</evidence>
<dbReference type="InterPro" id="IPR003661">
    <property type="entry name" value="HisK_dim/P_dom"/>
</dbReference>
<dbReference type="EMBL" id="JARMDB010000015">
    <property type="protein sequence ID" value="MED1568246.1"/>
    <property type="molecule type" value="Genomic_DNA"/>
</dbReference>
<keyword evidence="6" id="KW-0808">Transferase</keyword>
<dbReference type="Gene3D" id="1.10.287.130">
    <property type="match status" value="1"/>
</dbReference>
<name>A0ABU6N404_9BACI</name>
<dbReference type="Pfam" id="PF02518">
    <property type="entry name" value="HATPase_c"/>
    <property type="match status" value="1"/>
</dbReference>
<keyword evidence="8" id="KW-0418">Kinase</keyword>
<evidence type="ECO:0000256" key="6">
    <source>
        <dbReference type="ARBA" id="ARBA00022679"/>
    </source>
</evidence>
<dbReference type="SMART" id="SM00388">
    <property type="entry name" value="HisKA"/>
    <property type="match status" value="1"/>
</dbReference>
<keyword evidence="11 12" id="KW-0472">Membrane</keyword>
<comment type="subcellular location">
    <subcellularLocation>
        <location evidence="2">Cell membrane</location>
        <topology evidence="2">Multi-pass membrane protein</topology>
    </subcellularLocation>
</comment>
<reference evidence="15 16" key="1">
    <citation type="submission" date="2023-03" db="EMBL/GenBank/DDBJ databases">
        <title>Bacillus Genome Sequencing.</title>
        <authorList>
            <person name="Dunlap C."/>
        </authorList>
    </citation>
    <scope>NUCLEOTIDE SEQUENCE [LARGE SCALE GENOMIC DNA]</scope>
    <source>
        <strain evidence="15 16">B-615</strain>
    </source>
</reference>
<keyword evidence="9 15" id="KW-0067">ATP-binding</keyword>
<dbReference type="SMART" id="SM00387">
    <property type="entry name" value="HATPase_c"/>
    <property type="match status" value="1"/>
</dbReference>
<dbReference type="SMART" id="SM00304">
    <property type="entry name" value="HAMP"/>
    <property type="match status" value="1"/>
</dbReference>
<accession>A0ABU6N404</accession>
<evidence type="ECO:0000313" key="16">
    <source>
        <dbReference type="Proteomes" id="UP001309448"/>
    </source>
</evidence>
<dbReference type="PANTHER" id="PTHR45453:SF1">
    <property type="entry name" value="PHOSPHATE REGULON SENSOR PROTEIN PHOR"/>
    <property type="match status" value="1"/>
</dbReference>
<sequence>MKRISIQLGFYFLIVTLLIESVLFVLLYYSLVNARVNEEMTALLKRGNSHRDVLEKYFDRQTISHVALMESEAETTVVITNANKEVLAKSNEPDKTIKKHIAEMNTSTDHNGSIIENHWKTSNYICTVSPIVVNGKLEGYVYMFLRTTSIEEMINGLTKQFIIAGIVTFLLTVVTIFLLSRLLTKPLLHMKHATEKMSKGDLSVSLTTTRNDEIGELAESIQTLANDLHYMKTERSEFLASVAHELRTPLTYVRGYADIALKESTAPEQRLRYLSIIKDESDYITNLVQDLFSLAQMEQHNFSIQVKEVYLHAFLTRITEKINVMYGEKQIRVVFTCPPSLLVKLDEQRFEQVMVNILNNAYRHSKEHSPINISVTEEHKRISIKIEDEGEGIPQEDLPHIFDRFYRVDKARSRATGGTGLGLSIVKEIVELHGGNITVTSEVGHGSCFMISLPSL</sequence>
<dbReference type="InterPro" id="IPR036097">
    <property type="entry name" value="HisK_dim/P_sf"/>
</dbReference>
<dbReference type="SUPFAM" id="SSF55874">
    <property type="entry name" value="ATPase domain of HSP90 chaperone/DNA topoisomerase II/histidine kinase"/>
    <property type="match status" value="1"/>
</dbReference>
<dbReference type="InterPro" id="IPR036890">
    <property type="entry name" value="HATPase_C_sf"/>
</dbReference>
<evidence type="ECO:0000256" key="7">
    <source>
        <dbReference type="ARBA" id="ARBA00022741"/>
    </source>
</evidence>